<reference evidence="6" key="1">
    <citation type="submission" date="2011-02" db="EMBL/GenBank/DDBJ databases">
        <title>The complete sequence of chromosome of Deinococcus proteolyticus DSM 20540.</title>
        <authorList>
            <consortium name="US DOE Joint Genome Institute (JGI-PGF)"/>
            <person name="Lucas S."/>
            <person name="Copeland A."/>
            <person name="Lapidus A."/>
            <person name="Bruce D."/>
            <person name="Goodwin L."/>
            <person name="Pitluck S."/>
            <person name="Kyrpides N."/>
            <person name="Mavromatis K."/>
            <person name="Pagani I."/>
            <person name="Ivanova N."/>
            <person name="Ovchinnikova G."/>
            <person name="Zeytun A."/>
            <person name="Detter J.C."/>
            <person name="Han C."/>
            <person name="Land M."/>
            <person name="Hauser L."/>
            <person name="Markowitz V."/>
            <person name="Cheng J.-F."/>
            <person name="Hugenholtz P."/>
            <person name="Woyke T."/>
            <person name="Wu D."/>
            <person name="Pukall R."/>
            <person name="Steenblock K."/>
            <person name="Brambilla E."/>
            <person name="Klenk H.-P."/>
            <person name="Eisen J.A."/>
        </authorList>
    </citation>
    <scope>NUCLEOTIDE SEQUENCE [LARGE SCALE GENOMIC DNA]</scope>
    <source>
        <strain evidence="6">ATCC 35074 / DSM 20540 / JCM 6276 / NBRC 101906 / NCIMB 13154 / VKM Ac-1939 / CCM 2703 / MRP</strain>
    </source>
</reference>
<dbReference type="AlphaFoldDB" id="F0RKB3"/>
<dbReference type="Proteomes" id="UP000007718">
    <property type="component" value="Chromosome"/>
</dbReference>
<evidence type="ECO:0000259" key="4">
    <source>
        <dbReference type="Pfam" id="PF00135"/>
    </source>
</evidence>
<dbReference type="InterPro" id="IPR019826">
    <property type="entry name" value="Carboxylesterase_B_AS"/>
</dbReference>
<evidence type="ECO:0000256" key="2">
    <source>
        <dbReference type="ARBA" id="ARBA00022801"/>
    </source>
</evidence>
<dbReference type="EC" id="3.1.1.-" evidence="3"/>
<dbReference type="GO" id="GO:0052689">
    <property type="term" value="F:carboxylic ester hydrolase activity"/>
    <property type="evidence" value="ECO:0007669"/>
    <property type="project" value="TreeGrafter"/>
</dbReference>
<dbReference type="eggNOG" id="COG2272">
    <property type="taxonomic scope" value="Bacteria"/>
</dbReference>
<name>F0RKB3_DEIPM</name>
<dbReference type="PROSITE" id="PS00122">
    <property type="entry name" value="CARBOXYLESTERASE_B_1"/>
    <property type="match status" value="1"/>
</dbReference>
<organism evidence="5 6">
    <name type="scientific">Deinococcus proteolyticus (strain ATCC 35074 / DSM 20540 / JCM 6276 / NBRC 101906 / NCIMB 13154 / VKM Ac-1939 / CCM 2703 / MRP)</name>
    <dbReference type="NCBI Taxonomy" id="693977"/>
    <lineage>
        <taxon>Bacteria</taxon>
        <taxon>Thermotogati</taxon>
        <taxon>Deinococcota</taxon>
        <taxon>Deinococci</taxon>
        <taxon>Deinococcales</taxon>
        <taxon>Deinococcaceae</taxon>
        <taxon>Deinococcus</taxon>
    </lineage>
</organism>
<dbReference type="RefSeq" id="WP_013615300.1">
    <property type="nucleotide sequence ID" value="NC_015161.1"/>
</dbReference>
<dbReference type="EMBL" id="CP002536">
    <property type="protein sequence ID" value="ADY26692.1"/>
    <property type="molecule type" value="Genomic_DNA"/>
</dbReference>
<accession>F0RKB3</accession>
<evidence type="ECO:0000313" key="6">
    <source>
        <dbReference type="Proteomes" id="UP000007718"/>
    </source>
</evidence>
<evidence type="ECO:0000256" key="1">
    <source>
        <dbReference type="ARBA" id="ARBA00005964"/>
    </source>
</evidence>
<proteinExistence type="inferred from homology"/>
<feature type="domain" description="Carboxylesterase type B" evidence="4">
    <location>
        <begin position="66"/>
        <end position="546"/>
    </location>
</feature>
<feature type="signal peptide" evidence="3">
    <location>
        <begin position="1"/>
        <end position="26"/>
    </location>
</feature>
<comment type="similarity">
    <text evidence="1 3">Belongs to the type-B carboxylesterase/lipase family.</text>
</comment>
<dbReference type="STRING" id="693977.Deipr_1554"/>
<dbReference type="InterPro" id="IPR002018">
    <property type="entry name" value="CarbesteraseB"/>
</dbReference>
<dbReference type="Gene3D" id="3.40.50.1820">
    <property type="entry name" value="alpha/beta hydrolase"/>
    <property type="match status" value="1"/>
</dbReference>
<dbReference type="InterPro" id="IPR029058">
    <property type="entry name" value="AB_hydrolase_fold"/>
</dbReference>
<evidence type="ECO:0000256" key="3">
    <source>
        <dbReference type="RuleBase" id="RU361235"/>
    </source>
</evidence>
<dbReference type="ESTHER" id="deipm-f0rkb3">
    <property type="family name" value="Carb_B_Bacteria"/>
</dbReference>
<feature type="chain" id="PRO_5005128721" description="Carboxylic ester hydrolase" evidence="3">
    <location>
        <begin position="27"/>
        <end position="562"/>
    </location>
</feature>
<dbReference type="PANTHER" id="PTHR43918:SF4">
    <property type="entry name" value="CARBOXYLIC ESTER HYDROLASE"/>
    <property type="match status" value="1"/>
</dbReference>
<keyword evidence="6" id="KW-1185">Reference proteome</keyword>
<dbReference type="OrthoDB" id="9775851at2"/>
<dbReference type="SUPFAM" id="SSF53474">
    <property type="entry name" value="alpha/beta-Hydrolases"/>
    <property type="match status" value="1"/>
</dbReference>
<keyword evidence="3" id="KW-0732">Signal</keyword>
<evidence type="ECO:0000313" key="5">
    <source>
        <dbReference type="EMBL" id="ADY26692.1"/>
    </source>
</evidence>
<dbReference type="Pfam" id="PF00135">
    <property type="entry name" value="COesterase"/>
    <property type="match status" value="1"/>
</dbReference>
<dbReference type="PANTHER" id="PTHR43918">
    <property type="entry name" value="ACETYLCHOLINESTERASE"/>
    <property type="match status" value="1"/>
</dbReference>
<dbReference type="KEGG" id="dpt:Deipr_1554"/>
<reference evidence="5 6" key="2">
    <citation type="journal article" date="2012" name="Stand. Genomic Sci.">
        <title>Complete genome sequence of the orange-red pigmented, radioresistant Deinococcus proteolyticus type strain (MRP(T)).</title>
        <authorList>
            <person name="Copeland A."/>
            <person name="Zeytun A."/>
            <person name="Yassawong M."/>
            <person name="Nolan M."/>
            <person name="Lucas S."/>
            <person name="Hammon N."/>
            <person name="Deshpande S."/>
            <person name="Cheng J.F."/>
            <person name="Han C."/>
            <person name="Tapia R."/>
            <person name="Goodwin L.A."/>
            <person name="Pitluck S."/>
            <person name="Mavromatis K."/>
            <person name="Liolios K."/>
            <person name="Pagani I."/>
            <person name="Ivanova N."/>
            <person name="Mikhailova N."/>
            <person name="Pati A."/>
            <person name="Chen A."/>
            <person name="Palaniappan K."/>
            <person name="Land M."/>
            <person name="Hauser L."/>
            <person name="Jeffries C.D."/>
            <person name="Brambilla E.M."/>
            <person name="Rohde M."/>
            <person name="Sikorski J."/>
            <person name="Pukall R."/>
            <person name="Goker M."/>
            <person name="Detter J.C."/>
            <person name="Woyke T."/>
            <person name="Bristow J."/>
            <person name="Eisen J.A."/>
            <person name="Markowitz V."/>
            <person name="Hugenholtz P."/>
            <person name="Kyrpides N.C."/>
            <person name="Klenk H.P."/>
            <person name="Lapidus A."/>
        </authorList>
    </citation>
    <scope>NUCLEOTIDE SEQUENCE [LARGE SCALE GENOMIC DNA]</scope>
    <source>
        <strain evidence="6">ATCC 35074 / DSM 20540 / JCM 6276 / NBRC 101906 / NCIMB 13154 / VKM Ac-1939 / CCM 2703 / MRP</strain>
    </source>
</reference>
<gene>
    <name evidence="5" type="ordered locus">Deipr_1554</name>
</gene>
<protein>
    <recommendedName>
        <fullName evidence="3">Carboxylic ester hydrolase</fullName>
        <ecNumber evidence="3">3.1.1.-</ecNumber>
    </recommendedName>
</protein>
<sequence>MSRPLLIPAPLTALAVSALLSLGTAAAQTSTAQTSTAQTSTALAATAQTTGTPADMAPPPAPDPAARVQAPAGTVTGFVQSGVKRWLGLPYAQPPVGERRWKAPQPLPRWDGERSATVAGAACPQFISIPGVGQQSRGAEDCLTLNVYAPDGAVQTAQPLPVMVWIHGGSYQTGAGYDYDPSVLAREQNVVVVSVNYRLGALGFLAAEALNDGGRVGNFGLLDQQLALNWVRGNIAAFGGDARNVTVFGESAGGMSICQQLAAPGARGLFDKAIIQSGPCTAPGITVPRAEAVARSSRMIEALGCAVNDADCLRALPAEQLARARPEGLGAGFVPFPPLHGDATLPRDPAEVFAAGNQQRVPVLIGSNLDEGTLFTAWAGDPHRDLSLGEYVGLNVVMNRGRALRVLGAYPVSAYGTRALAGAASVTDSVFACPTSDLARNLSAAAPVYAYEFRDRSAPSRLTPTAGIPRYGAFHAAELPSIFGTPVSLGDPAQFTPQQAQLARTMRTYWANFARTGNPGGSGLPQWPVMQPGGAPVVTFQPQGVGITNDFRKLHQCGTVWR</sequence>
<dbReference type="PROSITE" id="PS00941">
    <property type="entry name" value="CARBOXYLESTERASE_B_2"/>
    <property type="match status" value="1"/>
</dbReference>
<dbReference type="InterPro" id="IPR019819">
    <property type="entry name" value="Carboxylesterase_B_CS"/>
</dbReference>
<dbReference type="InterPro" id="IPR050654">
    <property type="entry name" value="AChE-related_enzymes"/>
</dbReference>
<dbReference type="HOGENOM" id="CLU_006586_16_4_0"/>
<keyword evidence="2 3" id="KW-0378">Hydrolase</keyword>